<evidence type="ECO:0000256" key="1">
    <source>
        <dbReference type="SAM" id="MobiDB-lite"/>
    </source>
</evidence>
<gene>
    <name evidence="2" type="ORF">N7532_002103</name>
</gene>
<dbReference type="Gene3D" id="3.30.110.170">
    <property type="entry name" value="Protein of unknown function (DUF541), domain 1"/>
    <property type="match status" value="1"/>
</dbReference>
<dbReference type="EMBL" id="JAPQKI010000002">
    <property type="protein sequence ID" value="KAJ5111568.1"/>
    <property type="molecule type" value="Genomic_DNA"/>
</dbReference>
<dbReference type="Pfam" id="PF04402">
    <property type="entry name" value="SIMPL"/>
    <property type="match status" value="1"/>
</dbReference>
<dbReference type="OrthoDB" id="3335918at2759"/>
<dbReference type="Proteomes" id="UP001149074">
    <property type="component" value="Unassembled WGS sequence"/>
</dbReference>
<organism evidence="2 3">
    <name type="scientific">Penicillium argentinense</name>
    <dbReference type="NCBI Taxonomy" id="1131581"/>
    <lineage>
        <taxon>Eukaryota</taxon>
        <taxon>Fungi</taxon>
        <taxon>Dikarya</taxon>
        <taxon>Ascomycota</taxon>
        <taxon>Pezizomycotina</taxon>
        <taxon>Eurotiomycetes</taxon>
        <taxon>Eurotiomycetidae</taxon>
        <taxon>Eurotiales</taxon>
        <taxon>Aspergillaceae</taxon>
        <taxon>Penicillium</taxon>
    </lineage>
</organism>
<reference evidence="2" key="1">
    <citation type="submission" date="2022-11" db="EMBL/GenBank/DDBJ databases">
        <authorList>
            <person name="Petersen C."/>
        </authorList>
    </citation>
    <scope>NUCLEOTIDE SEQUENCE</scope>
    <source>
        <strain evidence="2">IBT 30761</strain>
    </source>
</reference>
<reference evidence="2" key="2">
    <citation type="journal article" date="2023" name="IMA Fungus">
        <title>Comparative genomic study of the Penicillium genus elucidates a diverse pangenome and 15 lateral gene transfer events.</title>
        <authorList>
            <person name="Petersen C."/>
            <person name="Sorensen T."/>
            <person name="Nielsen M.R."/>
            <person name="Sondergaard T.E."/>
            <person name="Sorensen J.L."/>
            <person name="Fitzpatrick D.A."/>
            <person name="Frisvad J.C."/>
            <person name="Nielsen K.L."/>
        </authorList>
    </citation>
    <scope>NUCLEOTIDE SEQUENCE</scope>
    <source>
        <strain evidence="2">IBT 30761</strain>
    </source>
</reference>
<feature type="region of interest" description="Disordered" evidence="1">
    <location>
        <begin position="197"/>
        <end position="250"/>
    </location>
</feature>
<feature type="compositionally biased region" description="Low complexity" evidence="1">
    <location>
        <begin position="197"/>
        <end position="211"/>
    </location>
</feature>
<dbReference type="AlphaFoldDB" id="A0A9W9KN28"/>
<evidence type="ECO:0000313" key="3">
    <source>
        <dbReference type="Proteomes" id="UP001149074"/>
    </source>
</evidence>
<dbReference type="RefSeq" id="XP_056479638.1">
    <property type="nucleotide sequence ID" value="XM_056614597.1"/>
</dbReference>
<accession>A0A9W9KN28</accession>
<keyword evidence="3" id="KW-1185">Reference proteome</keyword>
<evidence type="ECO:0000313" key="2">
    <source>
        <dbReference type="EMBL" id="KAJ5111568.1"/>
    </source>
</evidence>
<protein>
    <submittedName>
        <fullName evidence="2">Uncharacterized protein</fullName>
    </submittedName>
</protein>
<dbReference type="Gene3D" id="3.30.70.2970">
    <property type="entry name" value="Protein of unknown function (DUF541), domain 2"/>
    <property type="match status" value="1"/>
</dbReference>
<name>A0A9W9KN28_9EURO</name>
<proteinExistence type="predicted"/>
<comment type="caution">
    <text evidence="2">The sequence shown here is derived from an EMBL/GenBank/DDBJ whole genome shotgun (WGS) entry which is preliminary data.</text>
</comment>
<feature type="compositionally biased region" description="Low complexity" evidence="1">
    <location>
        <begin position="220"/>
        <end position="245"/>
    </location>
</feature>
<dbReference type="InterPro" id="IPR007497">
    <property type="entry name" value="SIMPL/DUF541"/>
</dbReference>
<dbReference type="GeneID" id="81353576"/>
<sequence>MPPLKIILQGHSAVTQQPERGVLHFNIRSDGPHREAVSKEVIETASEITRVFRELSPKSETGATLANAPITSFSSTALQTWASKERMPNSDEWQRIHSARLSIGANFQDFNKLNEVVSNLVIYPNVMIESLDWVLTEATQKSLSSEARKDAMRDAIQKANDYAEVIGRQVVAIKITDHGDGASGAAPVASRHRAMMMQQQMQPQMQPQQPQMPGPAGNMSSTSNTASLSSNSASNQQSRSGSPSGLDLSPQLIKYSSSVSVEFADPSEYFKD</sequence>